<organism evidence="1 2">
    <name type="scientific">Metabacillus mangrovi</name>
    <dbReference type="NCBI Taxonomy" id="1491830"/>
    <lineage>
        <taxon>Bacteria</taxon>
        <taxon>Bacillati</taxon>
        <taxon>Bacillota</taxon>
        <taxon>Bacilli</taxon>
        <taxon>Bacillales</taxon>
        <taxon>Bacillaceae</taxon>
        <taxon>Metabacillus</taxon>
    </lineage>
</organism>
<proteinExistence type="predicted"/>
<dbReference type="PANTHER" id="PTHR34387:SF2">
    <property type="entry name" value="SLR1258 PROTEIN"/>
    <property type="match status" value="1"/>
</dbReference>
<keyword evidence="2" id="KW-1185">Reference proteome</keyword>
<reference evidence="1 2" key="1">
    <citation type="journal article" date="2017" name="Int. J. Syst. Evol. Microbiol.">
        <title>Bacillus mangrovi sp. nov., isolated from a sediment sample from a mangrove forest.</title>
        <authorList>
            <person name="Gupta V."/>
            <person name="Singh P.K."/>
            <person name="Korpole S."/>
            <person name="Tanuku N.R.S."/>
            <person name="Pinnaka A.K."/>
        </authorList>
    </citation>
    <scope>NUCLEOTIDE SEQUENCE [LARGE SCALE GENOMIC DNA]</scope>
    <source>
        <strain evidence="1 2">KCTC 33872</strain>
    </source>
</reference>
<dbReference type="Pfam" id="PF04402">
    <property type="entry name" value="SIMPL"/>
    <property type="match status" value="1"/>
</dbReference>
<dbReference type="AlphaFoldDB" id="A0A7X2V6V0"/>
<dbReference type="OrthoDB" id="9785192at2"/>
<dbReference type="GO" id="GO:0006974">
    <property type="term" value="P:DNA damage response"/>
    <property type="evidence" value="ECO:0007669"/>
    <property type="project" value="TreeGrafter"/>
</dbReference>
<accession>A0A7X2V6V0</accession>
<dbReference type="PANTHER" id="PTHR34387">
    <property type="entry name" value="SLR1258 PROTEIN"/>
    <property type="match status" value="1"/>
</dbReference>
<name>A0A7X2V6V0_9BACI</name>
<protein>
    <submittedName>
        <fullName evidence="1">DUF541 domain-containing protein</fullName>
    </submittedName>
</protein>
<dbReference type="Proteomes" id="UP000434639">
    <property type="component" value="Unassembled WGS sequence"/>
</dbReference>
<dbReference type="InterPro" id="IPR007497">
    <property type="entry name" value="SIMPL/DUF541"/>
</dbReference>
<dbReference type="InterPro" id="IPR052022">
    <property type="entry name" value="26kDa_periplasmic_antigen"/>
</dbReference>
<dbReference type="Gene3D" id="3.30.70.2970">
    <property type="entry name" value="Protein of unknown function (DUF541), domain 2"/>
    <property type="match status" value="1"/>
</dbReference>
<dbReference type="Gene3D" id="3.30.110.170">
    <property type="entry name" value="Protein of unknown function (DUF541), domain 1"/>
    <property type="match status" value="1"/>
</dbReference>
<gene>
    <name evidence="1" type="ORF">GKZ89_19160</name>
</gene>
<comment type="caution">
    <text evidence="1">The sequence shown here is derived from an EMBL/GenBank/DDBJ whole genome shotgun (WGS) entry which is preliminary data.</text>
</comment>
<evidence type="ECO:0000313" key="1">
    <source>
        <dbReference type="EMBL" id="MTH55516.1"/>
    </source>
</evidence>
<sequence length="228" mass="24874">MGSVRMQHYLPHPGSQIRGGKENLFEVTGQGSVEAAPDTAIIQLGIVTEARDVQSAQDENKRRLEKAVNALYKTGISREDIQTASYTISPKYSFQDGKQTLEGYEVVNLLSVKTNQLSRIGEIVDTAVQNGVNRVDRVQFKLDHPQPYAAAALKAAVRQGYEKASVLAESYRVQLQTTPVKAVEVSHGFVPLEREGAALMAAPAASPVPVFPGTLMVTAEVRVFYRFG</sequence>
<dbReference type="EMBL" id="WMIB01000031">
    <property type="protein sequence ID" value="MTH55516.1"/>
    <property type="molecule type" value="Genomic_DNA"/>
</dbReference>
<evidence type="ECO:0000313" key="2">
    <source>
        <dbReference type="Proteomes" id="UP000434639"/>
    </source>
</evidence>